<evidence type="ECO:0000256" key="3">
    <source>
        <dbReference type="ARBA" id="ARBA00022597"/>
    </source>
</evidence>
<sequence>MTYNIMLACMGGFSTSMLVKKMKESAEKMGIDVNINAVSETELDQYDDLDIIMLGPQIEYIYENLKKQYDIPIVVIDSLDYGTMNGEKVLKTALEILENGIS</sequence>
<dbReference type="GO" id="GO:0008982">
    <property type="term" value="F:protein-N(PI)-phosphohistidine-sugar phosphotransferase activity"/>
    <property type="evidence" value="ECO:0007669"/>
    <property type="project" value="InterPro"/>
</dbReference>
<gene>
    <name evidence="9" type="ORF">B6D06_11150</name>
</gene>
<evidence type="ECO:0000313" key="10">
    <source>
        <dbReference type="Proteomes" id="UP000194968"/>
    </source>
</evidence>
<evidence type="ECO:0000256" key="1">
    <source>
        <dbReference type="ARBA" id="ARBA00022448"/>
    </source>
</evidence>
<keyword evidence="4" id="KW-0808">Transferase</keyword>
<dbReference type="InterPro" id="IPR036095">
    <property type="entry name" value="PTS_EIIB-like_sf"/>
</dbReference>
<evidence type="ECO:0000256" key="5">
    <source>
        <dbReference type="ARBA" id="ARBA00022683"/>
    </source>
</evidence>
<dbReference type="InterPro" id="IPR003501">
    <property type="entry name" value="PTS_EIIB_2/3"/>
</dbReference>
<evidence type="ECO:0000313" key="9">
    <source>
        <dbReference type="EMBL" id="OTQ48024.1"/>
    </source>
</evidence>
<dbReference type="EMBL" id="NASK01000104">
    <property type="protein sequence ID" value="OTQ48024.1"/>
    <property type="molecule type" value="Genomic_DNA"/>
</dbReference>
<dbReference type="PROSITE" id="PS51100">
    <property type="entry name" value="PTS_EIIB_TYPE_3"/>
    <property type="match status" value="1"/>
</dbReference>
<dbReference type="CDD" id="cd05564">
    <property type="entry name" value="PTS_IIB_chitobiose_lichenan"/>
    <property type="match status" value="1"/>
</dbReference>
<organism evidence="9 10">
    <name type="scientific">Gilliamella apis</name>
    <dbReference type="NCBI Taxonomy" id="1970738"/>
    <lineage>
        <taxon>Bacteria</taxon>
        <taxon>Pseudomonadati</taxon>
        <taxon>Pseudomonadota</taxon>
        <taxon>Gammaproteobacteria</taxon>
        <taxon>Orbales</taxon>
        <taxon>Orbaceae</taxon>
        <taxon>Gilliamella</taxon>
    </lineage>
</organism>
<dbReference type="OrthoDB" id="9808134at2"/>
<dbReference type="RefSeq" id="WP_065614758.1">
    <property type="nucleotide sequence ID" value="NZ_NASK01000104.1"/>
</dbReference>
<comment type="caution">
    <text evidence="9">The sequence shown here is derived from an EMBL/GenBank/DDBJ whole genome shotgun (WGS) entry which is preliminary data.</text>
</comment>
<keyword evidence="2" id="KW-0597">Phosphoprotein</keyword>
<keyword evidence="6" id="KW-0418">Kinase</keyword>
<keyword evidence="5" id="KW-0598">Phosphotransferase system</keyword>
<feature type="domain" description="PTS EIIB type-3" evidence="8">
    <location>
        <begin position="2"/>
        <end position="102"/>
    </location>
</feature>
<evidence type="ECO:0000256" key="4">
    <source>
        <dbReference type="ARBA" id="ARBA00022679"/>
    </source>
</evidence>
<dbReference type="InterPro" id="IPR051819">
    <property type="entry name" value="PTS_sugar-specific_EIIB"/>
</dbReference>
<dbReference type="SUPFAM" id="SSF52794">
    <property type="entry name" value="PTS system IIB component-like"/>
    <property type="match status" value="1"/>
</dbReference>
<dbReference type="PANTHER" id="PTHR34581:SF2">
    <property type="entry name" value="PTS SYSTEM N,N'-DIACETYLCHITOBIOSE-SPECIFIC EIIB COMPONENT"/>
    <property type="match status" value="1"/>
</dbReference>
<evidence type="ECO:0000256" key="2">
    <source>
        <dbReference type="ARBA" id="ARBA00022553"/>
    </source>
</evidence>
<dbReference type="GO" id="GO:0009401">
    <property type="term" value="P:phosphoenolpyruvate-dependent sugar phosphotransferase system"/>
    <property type="evidence" value="ECO:0007669"/>
    <property type="project" value="UniProtKB-KW"/>
</dbReference>
<dbReference type="Pfam" id="PF02302">
    <property type="entry name" value="PTS_IIB"/>
    <property type="match status" value="1"/>
</dbReference>
<dbReference type="Proteomes" id="UP000194968">
    <property type="component" value="Unassembled WGS sequence"/>
</dbReference>
<accession>A0A242NRL1</accession>
<dbReference type="PANTHER" id="PTHR34581">
    <property type="entry name" value="PTS SYSTEM N,N'-DIACETYLCHITOBIOSE-SPECIFIC EIIB COMPONENT"/>
    <property type="match status" value="1"/>
</dbReference>
<name>A0A242NRL1_9GAMM</name>
<proteinExistence type="predicted"/>
<dbReference type="InterPro" id="IPR013012">
    <property type="entry name" value="PTS_EIIB_3"/>
</dbReference>
<evidence type="ECO:0000256" key="7">
    <source>
        <dbReference type="PROSITE-ProRule" id="PRU00423"/>
    </source>
</evidence>
<evidence type="ECO:0000256" key="6">
    <source>
        <dbReference type="ARBA" id="ARBA00022777"/>
    </source>
</evidence>
<keyword evidence="3 9" id="KW-0762">Sugar transport</keyword>
<reference evidence="9 10" key="1">
    <citation type="submission" date="2017-03" db="EMBL/GenBank/DDBJ databases">
        <title>Comparative genomics of honeybee gut symbionts reveal geographically distinct and subgroup specific antibiotic resistance.</title>
        <authorList>
            <person name="Ludvigsen J."/>
            <person name="Porcellato D."/>
            <person name="Labee-Lund T.M."/>
            <person name="Amdam G.V."/>
            <person name="Rudi K."/>
        </authorList>
    </citation>
    <scope>NUCLEOTIDE SEQUENCE [LARGE SCALE GENOMIC DNA]</scope>
    <source>
        <strain evidence="9 10">A-4-12</strain>
    </source>
</reference>
<feature type="modified residue" description="Phosphocysteine; by EIIA" evidence="7">
    <location>
        <position position="9"/>
    </location>
</feature>
<keyword evidence="1" id="KW-0813">Transport</keyword>
<evidence type="ECO:0000259" key="8">
    <source>
        <dbReference type="PROSITE" id="PS51100"/>
    </source>
</evidence>
<dbReference type="AlphaFoldDB" id="A0A242NRL1"/>
<dbReference type="GO" id="GO:0016301">
    <property type="term" value="F:kinase activity"/>
    <property type="evidence" value="ECO:0007669"/>
    <property type="project" value="UniProtKB-KW"/>
</dbReference>
<protein>
    <submittedName>
        <fullName evidence="9">PTS sugar transporter subunit IIB</fullName>
    </submittedName>
</protein>
<dbReference type="Gene3D" id="3.40.50.2300">
    <property type="match status" value="1"/>
</dbReference>